<name>A0A9D4MVH9_DREPO</name>
<accession>A0A9D4MVH9</accession>
<keyword evidence="2" id="KW-1185">Reference proteome</keyword>
<dbReference type="AlphaFoldDB" id="A0A9D4MVH9"/>
<gene>
    <name evidence="1" type="ORF">DPMN_005895</name>
</gene>
<reference evidence="1" key="2">
    <citation type="submission" date="2020-11" db="EMBL/GenBank/DDBJ databases">
        <authorList>
            <person name="McCartney M.A."/>
            <person name="Auch B."/>
            <person name="Kono T."/>
            <person name="Mallez S."/>
            <person name="Becker A."/>
            <person name="Gohl D.M."/>
            <person name="Silverstein K.A.T."/>
            <person name="Koren S."/>
            <person name="Bechman K.B."/>
            <person name="Herman A."/>
            <person name="Abrahante J.E."/>
            <person name="Garbe J."/>
        </authorList>
    </citation>
    <scope>NUCLEOTIDE SEQUENCE</scope>
    <source>
        <strain evidence="1">Duluth1</strain>
        <tissue evidence="1">Whole animal</tissue>
    </source>
</reference>
<proteinExistence type="predicted"/>
<organism evidence="1 2">
    <name type="scientific">Dreissena polymorpha</name>
    <name type="common">Zebra mussel</name>
    <name type="synonym">Mytilus polymorpha</name>
    <dbReference type="NCBI Taxonomy" id="45954"/>
    <lineage>
        <taxon>Eukaryota</taxon>
        <taxon>Metazoa</taxon>
        <taxon>Spiralia</taxon>
        <taxon>Lophotrochozoa</taxon>
        <taxon>Mollusca</taxon>
        <taxon>Bivalvia</taxon>
        <taxon>Autobranchia</taxon>
        <taxon>Heteroconchia</taxon>
        <taxon>Euheterodonta</taxon>
        <taxon>Imparidentia</taxon>
        <taxon>Neoheterodontei</taxon>
        <taxon>Myida</taxon>
        <taxon>Dreissenoidea</taxon>
        <taxon>Dreissenidae</taxon>
        <taxon>Dreissena</taxon>
    </lineage>
</organism>
<comment type="caution">
    <text evidence="1">The sequence shown here is derived from an EMBL/GenBank/DDBJ whole genome shotgun (WGS) entry which is preliminary data.</text>
</comment>
<evidence type="ECO:0000313" key="1">
    <source>
        <dbReference type="EMBL" id="KAH3881967.1"/>
    </source>
</evidence>
<evidence type="ECO:0000313" key="2">
    <source>
        <dbReference type="Proteomes" id="UP000828390"/>
    </source>
</evidence>
<dbReference type="Proteomes" id="UP000828390">
    <property type="component" value="Unassembled WGS sequence"/>
</dbReference>
<reference evidence="1" key="1">
    <citation type="journal article" date="2019" name="bioRxiv">
        <title>The Genome of the Zebra Mussel, Dreissena polymorpha: A Resource for Invasive Species Research.</title>
        <authorList>
            <person name="McCartney M.A."/>
            <person name="Auch B."/>
            <person name="Kono T."/>
            <person name="Mallez S."/>
            <person name="Zhang Y."/>
            <person name="Obille A."/>
            <person name="Becker A."/>
            <person name="Abrahante J.E."/>
            <person name="Garbe J."/>
            <person name="Badalamenti J.P."/>
            <person name="Herman A."/>
            <person name="Mangelson H."/>
            <person name="Liachko I."/>
            <person name="Sullivan S."/>
            <person name="Sone E.D."/>
            <person name="Koren S."/>
            <person name="Silverstein K.A.T."/>
            <person name="Beckman K.B."/>
            <person name="Gohl D.M."/>
        </authorList>
    </citation>
    <scope>NUCLEOTIDE SEQUENCE</scope>
    <source>
        <strain evidence="1">Duluth1</strain>
        <tissue evidence="1">Whole animal</tissue>
    </source>
</reference>
<dbReference type="EMBL" id="JAIWYP010000001">
    <property type="protein sequence ID" value="KAH3881967.1"/>
    <property type="molecule type" value="Genomic_DNA"/>
</dbReference>
<protein>
    <submittedName>
        <fullName evidence="1">Uncharacterized protein</fullName>
    </submittedName>
</protein>
<sequence length="112" mass="12108">MSGLHPQGGALNCFISPMVLLFSGEHEHCYRVDMAMATVGPQEPQSRTTLPLPPTHRSSPLISCPIASLNNTGLLEYLSMLSFHKLFSTTVISVLIDLHSSLSSLLSSIAEE</sequence>